<gene>
    <name evidence="14" type="ORF">SAMN06265171_103299</name>
</gene>
<dbReference type="GO" id="GO:0005576">
    <property type="term" value="C:extracellular region"/>
    <property type="evidence" value="ECO:0007669"/>
    <property type="project" value="UniProtKB-SubCell"/>
</dbReference>
<feature type="active site" description="Proton donor" evidence="8">
    <location>
        <position position="497"/>
    </location>
</feature>
<keyword evidence="5 9" id="KW-0378">Hydrolase</keyword>
<dbReference type="AlphaFoldDB" id="A0A521CTH7"/>
<dbReference type="Pfam" id="PF18962">
    <property type="entry name" value="Por_Secre_tail"/>
    <property type="match status" value="1"/>
</dbReference>
<dbReference type="CDD" id="cd09597">
    <property type="entry name" value="M4_TLP"/>
    <property type="match status" value="1"/>
</dbReference>
<dbReference type="Pfam" id="PF01447">
    <property type="entry name" value="Peptidase_M4"/>
    <property type="match status" value="1"/>
</dbReference>
<evidence type="ECO:0000259" key="12">
    <source>
        <dbReference type="Pfam" id="PF07504"/>
    </source>
</evidence>
<feature type="active site" evidence="8">
    <location>
        <position position="401"/>
    </location>
</feature>
<dbReference type="Pfam" id="PF07504">
    <property type="entry name" value="FTP"/>
    <property type="match status" value="1"/>
</dbReference>
<evidence type="ECO:0000256" key="7">
    <source>
        <dbReference type="ARBA" id="ARBA00023049"/>
    </source>
</evidence>
<protein>
    <recommendedName>
        <fullName evidence="9">Neutral metalloproteinase</fullName>
        <ecNumber evidence="9">3.4.24.-</ecNumber>
    </recommendedName>
</protein>
<evidence type="ECO:0000256" key="9">
    <source>
        <dbReference type="RuleBase" id="RU366073"/>
    </source>
</evidence>
<name>A0A521CTH7_9FLAO</name>
<dbReference type="Gene3D" id="1.10.390.10">
    <property type="entry name" value="Neutral Protease Domain 2"/>
    <property type="match status" value="1"/>
</dbReference>
<keyword evidence="15" id="KW-1185">Reference proteome</keyword>
<reference evidence="14 15" key="1">
    <citation type="submission" date="2017-05" db="EMBL/GenBank/DDBJ databases">
        <authorList>
            <person name="Varghese N."/>
            <person name="Submissions S."/>
        </authorList>
    </citation>
    <scope>NUCLEOTIDE SEQUENCE [LARGE SCALE GENOMIC DNA]</scope>
    <source>
        <strain evidence="14 15">DSM 29371</strain>
    </source>
</reference>
<evidence type="ECO:0000256" key="6">
    <source>
        <dbReference type="ARBA" id="ARBA00022833"/>
    </source>
</evidence>
<dbReference type="InterPro" id="IPR001570">
    <property type="entry name" value="Peptidase_M4_C_domain"/>
</dbReference>
<dbReference type="PANTHER" id="PTHR33794:SF1">
    <property type="entry name" value="BACILLOLYSIN"/>
    <property type="match status" value="1"/>
</dbReference>
<dbReference type="GO" id="GO:0004222">
    <property type="term" value="F:metalloendopeptidase activity"/>
    <property type="evidence" value="ECO:0007669"/>
    <property type="project" value="UniProtKB-UniRule"/>
</dbReference>
<keyword evidence="6 9" id="KW-0862">Zinc</keyword>
<dbReference type="Pfam" id="PF02868">
    <property type="entry name" value="Peptidase_M4_C"/>
    <property type="match status" value="1"/>
</dbReference>
<evidence type="ECO:0000313" key="15">
    <source>
        <dbReference type="Proteomes" id="UP000316916"/>
    </source>
</evidence>
<comment type="similarity">
    <text evidence="1 9">Belongs to the peptidase M4 family.</text>
</comment>
<comment type="subcellular location">
    <subcellularLocation>
        <location evidence="9">Secreted</location>
    </subcellularLocation>
</comment>
<dbReference type="InterPro" id="IPR026444">
    <property type="entry name" value="Secre_tail"/>
</dbReference>
<accession>A0A521CTH7</accession>
<feature type="domain" description="Peptidase M4" evidence="10">
    <location>
        <begin position="258"/>
        <end position="408"/>
    </location>
</feature>
<sequence length="681" mass="74493">MIYFEFYSLFVLFYCEKFIYSSSQSTNIIMKTKFILVASVAACSFVFGQNTPSKLNPGKSGLHADFMRFDKNAPAFQGSPVLFDETSQRLSPGQALKLGLEKDVLGFETHRFQQTVNDIPVEYGMMAVQTKGGKIVGQSGKWVLQLPKGLEKKTNISESIALQSALSFVGAESYKWQNKEEEDFLKKESNNPNASFAPKGELVYYSDPTDEKLNDLTLAYKFDIYSEKPLSRQYVFVDAKNGKILGTDAIIHEVNTPGTATTGYSGSRSIVADSYNGSYRLRETGRNAGTAVETYNLKKGTNYSAAVDFTDTDNVWNNVNTNKDQYATDAHWGAEMTVDYLYTKFGRKSIDNNNFAIKSYVHYSTNYFNAFWDGSRMTYGDGSSTTNGGKPLTAIDVCGHEITHGMTSKTANLVYQREPGALNEGFSDIFGNSIERWARPTQASWTLGEDFNYVIRDMSNPNAYRQPDTYKGTYWKDATTTGCAVPGQTTNDYCGVHTNSGVLNFWYYLLVTGGSGTNDNGFAYNVSGIGLDKAGAIAYRTLTTYLTSSSNYANTRTYSLQAAADLYGAGSNEVTQVTNAWNAVGVGGGTSAAGLVAATSNVSAYTISPNPATDRFTVNFEGKAGKGIVELVSLTGKKEISEKVEITEGANKLNIQLPSNILPGVYIVMVNGQKAGNLIKK</sequence>
<dbReference type="SUPFAM" id="SSF55486">
    <property type="entry name" value="Metalloproteases ('zincins'), catalytic domain"/>
    <property type="match status" value="1"/>
</dbReference>
<proteinExistence type="inferred from homology"/>
<dbReference type="Proteomes" id="UP000316916">
    <property type="component" value="Unassembled WGS sequence"/>
</dbReference>
<evidence type="ECO:0000256" key="8">
    <source>
        <dbReference type="PIRSR" id="PIRSR623612-1"/>
    </source>
</evidence>
<feature type="domain" description="Secretion system C-terminal sorting" evidence="13">
    <location>
        <begin position="607"/>
        <end position="676"/>
    </location>
</feature>
<evidence type="ECO:0000256" key="3">
    <source>
        <dbReference type="ARBA" id="ARBA00022723"/>
    </source>
</evidence>
<feature type="domain" description="FTP" evidence="12">
    <location>
        <begin position="101"/>
        <end position="137"/>
    </location>
</feature>
<keyword evidence="7 9" id="KW-0482">Metalloprotease</keyword>
<dbReference type="PANTHER" id="PTHR33794">
    <property type="entry name" value="BACILLOLYSIN"/>
    <property type="match status" value="1"/>
</dbReference>
<dbReference type="PRINTS" id="PR00730">
    <property type="entry name" value="THERMOLYSIN"/>
</dbReference>
<comment type="cofactor">
    <cofactor evidence="9">
        <name>Zn(2+)</name>
        <dbReference type="ChEBI" id="CHEBI:29105"/>
    </cofactor>
</comment>
<dbReference type="GO" id="GO:0046872">
    <property type="term" value="F:metal ion binding"/>
    <property type="evidence" value="ECO:0007669"/>
    <property type="project" value="UniProtKB-UniRule"/>
</dbReference>
<dbReference type="InterPro" id="IPR027268">
    <property type="entry name" value="Peptidase_M4/M1_CTD_sf"/>
</dbReference>
<evidence type="ECO:0000259" key="13">
    <source>
        <dbReference type="Pfam" id="PF18962"/>
    </source>
</evidence>
<evidence type="ECO:0000259" key="10">
    <source>
        <dbReference type="Pfam" id="PF01447"/>
    </source>
</evidence>
<evidence type="ECO:0000256" key="1">
    <source>
        <dbReference type="ARBA" id="ARBA00009388"/>
    </source>
</evidence>
<comment type="function">
    <text evidence="9">Extracellular zinc metalloprotease.</text>
</comment>
<feature type="domain" description="Peptidase M4 C-terminal" evidence="11">
    <location>
        <begin position="411"/>
        <end position="586"/>
    </location>
</feature>
<dbReference type="GO" id="GO:0006508">
    <property type="term" value="P:proteolysis"/>
    <property type="evidence" value="ECO:0007669"/>
    <property type="project" value="UniProtKB-KW"/>
</dbReference>
<organism evidence="14 15">
    <name type="scientific">Chryseobacterium rhizoplanae</name>
    <dbReference type="NCBI Taxonomy" id="1609531"/>
    <lineage>
        <taxon>Bacteria</taxon>
        <taxon>Pseudomonadati</taxon>
        <taxon>Bacteroidota</taxon>
        <taxon>Flavobacteriia</taxon>
        <taxon>Flavobacteriales</taxon>
        <taxon>Weeksellaceae</taxon>
        <taxon>Chryseobacterium group</taxon>
        <taxon>Chryseobacterium</taxon>
    </lineage>
</organism>
<dbReference type="EMBL" id="FXTC01000003">
    <property type="protein sequence ID" value="SMO61940.1"/>
    <property type="molecule type" value="Genomic_DNA"/>
</dbReference>
<keyword evidence="3" id="KW-0479">Metal-binding</keyword>
<dbReference type="InterPro" id="IPR050728">
    <property type="entry name" value="Zinc_Metalloprotease_M4"/>
</dbReference>
<keyword evidence="2 9" id="KW-0645">Protease</keyword>
<evidence type="ECO:0000313" key="14">
    <source>
        <dbReference type="EMBL" id="SMO61940.1"/>
    </source>
</evidence>
<dbReference type="Gene3D" id="3.10.450.490">
    <property type="match status" value="1"/>
</dbReference>
<evidence type="ECO:0000259" key="11">
    <source>
        <dbReference type="Pfam" id="PF02868"/>
    </source>
</evidence>
<dbReference type="NCBIfam" id="TIGR04183">
    <property type="entry name" value="Por_Secre_tail"/>
    <property type="match status" value="1"/>
</dbReference>
<dbReference type="InterPro" id="IPR011096">
    <property type="entry name" value="FTP_domain"/>
</dbReference>
<evidence type="ECO:0000256" key="4">
    <source>
        <dbReference type="ARBA" id="ARBA00022729"/>
    </source>
</evidence>
<dbReference type="InterPro" id="IPR013856">
    <property type="entry name" value="Peptidase_M4_domain"/>
</dbReference>
<keyword evidence="4" id="KW-0732">Signal</keyword>
<evidence type="ECO:0000256" key="5">
    <source>
        <dbReference type="ARBA" id="ARBA00022801"/>
    </source>
</evidence>
<dbReference type="Gene3D" id="3.10.170.10">
    <property type="match status" value="1"/>
</dbReference>
<keyword evidence="9" id="KW-0964">Secreted</keyword>
<dbReference type="InterPro" id="IPR023612">
    <property type="entry name" value="Peptidase_M4"/>
</dbReference>
<dbReference type="EC" id="3.4.24.-" evidence="9"/>
<evidence type="ECO:0000256" key="2">
    <source>
        <dbReference type="ARBA" id="ARBA00022670"/>
    </source>
</evidence>